<dbReference type="RefSeq" id="WP_229712943.1">
    <property type="nucleotide sequence ID" value="NZ_BMML01000004.1"/>
</dbReference>
<gene>
    <name evidence="2" type="ORF">GCM10011578_022270</name>
</gene>
<dbReference type="AlphaFoldDB" id="A0A917XAM5"/>
<organism evidence="2 3">
    <name type="scientific">Streptomyces fuscichromogenes</name>
    <dbReference type="NCBI Taxonomy" id="1324013"/>
    <lineage>
        <taxon>Bacteria</taxon>
        <taxon>Bacillati</taxon>
        <taxon>Actinomycetota</taxon>
        <taxon>Actinomycetes</taxon>
        <taxon>Kitasatosporales</taxon>
        <taxon>Streptomycetaceae</taxon>
        <taxon>Streptomyces</taxon>
    </lineage>
</organism>
<accession>A0A917XAM5</accession>
<evidence type="ECO:0000313" key="3">
    <source>
        <dbReference type="Proteomes" id="UP000653411"/>
    </source>
</evidence>
<dbReference type="Pfam" id="PF26231">
    <property type="entry name" value="CgnE_B"/>
    <property type="match status" value="1"/>
</dbReference>
<reference evidence="2" key="2">
    <citation type="submission" date="2020-09" db="EMBL/GenBank/DDBJ databases">
        <authorList>
            <person name="Sun Q."/>
            <person name="Zhou Y."/>
        </authorList>
    </citation>
    <scope>NUCLEOTIDE SEQUENCE</scope>
    <source>
        <strain evidence="2">CGMCC 4.7110</strain>
    </source>
</reference>
<dbReference type="Proteomes" id="UP000653411">
    <property type="component" value="Unassembled WGS sequence"/>
</dbReference>
<proteinExistence type="predicted"/>
<evidence type="ECO:0000259" key="1">
    <source>
        <dbReference type="Pfam" id="PF26231"/>
    </source>
</evidence>
<reference evidence="2" key="1">
    <citation type="journal article" date="2014" name="Int. J. Syst. Evol. Microbiol.">
        <title>Complete genome sequence of Corynebacterium casei LMG S-19264T (=DSM 44701T), isolated from a smear-ripened cheese.</title>
        <authorList>
            <consortium name="US DOE Joint Genome Institute (JGI-PGF)"/>
            <person name="Walter F."/>
            <person name="Albersmeier A."/>
            <person name="Kalinowski J."/>
            <person name="Ruckert C."/>
        </authorList>
    </citation>
    <scope>NUCLEOTIDE SEQUENCE</scope>
    <source>
        <strain evidence="2">CGMCC 4.7110</strain>
    </source>
</reference>
<name>A0A917XAM5_9ACTN</name>
<evidence type="ECO:0000313" key="2">
    <source>
        <dbReference type="EMBL" id="GGN00535.1"/>
    </source>
</evidence>
<comment type="caution">
    <text evidence="2">The sequence shown here is derived from an EMBL/GenBank/DDBJ whole genome shotgun (WGS) entry which is preliminary data.</text>
</comment>
<dbReference type="InterPro" id="IPR058799">
    <property type="entry name" value="CgnE_B"/>
</dbReference>
<dbReference type="EMBL" id="BMML01000004">
    <property type="protein sequence ID" value="GGN00535.1"/>
    <property type="molecule type" value="Genomic_DNA"/>
</dbReference>
<protein>
    <recommendedName>
        <fullName evidence="1">Crocagin biosynthetic protein CgnE/B domain-containing protein</fullName>
    </recommendedName>
</protein>
<feature type="domain" description="Crocagin biosynthetic protein CgnE/B" evidence="1">
    <location>
        <begin position="17"/>
        <end position="292"/>
    </location>
</feature>
<sequence>MRDGMLAGLGVVFTGQEATVRTDEPGLANWLTVQGVPASMFEGVLSGREPAPSRAVAVPLDHGRLPSRRVLRDIFSRSSVLWIPLASLSTDPQVSRYGLEKFSEIDIRGCVAANRRIISQLRLARAEVHMTGPGTDLTIRLPEQLRLSSRTRPELLPDEHSTIGNYFEVAMSPTDPAGRVDTDLTVSGKLRTDSVLVARHRELTGARAGRFGAAAELAEKMRKCCPLYAWIRGNRFVDGFGPFTAGIHAASGPEYRGAVTEVAVGTGVLSADRVDWSLNCLLNEGAAGVRLGWATV</sequence>
<keyword evidence="3" id="KW-1185">Reference proteome</keyword>